<reference evidence="1" key="2">
    <citation type="submission" date="2023-06" db="EMBL/GenBank/DDBJ databases">
        <authorList>
            <consortium name="Lawrence Berkeley National Laboratory"/>
            <person name="Haridas S."/>
            <person name="Hensen N."/>
            <person name="Bonometti L."/>
            <person name="Westerberg I."/>
            <person name="Brannstrom I.O."/>
            <person name="Guillou S."/>
            <person name="Cros-Aarteil S."/>
            <person name="Calhoun S."/>
            <person name="Kuo A."/>
            <person name="Mondo S."/>
            <person name="Pangilinan J."/>
            <person name="Riley R."/>
            <person name="Labutti K."/>
            <person name="Andreopoulos B."/>
            <person name="Lipzen A."/>
            <person name="Chen C."/>
            <person name="Yanf M."/>
            <person name="Daum C."/>
            <person name="Ng V."/>
            <person name="Clum A."/>
            <person name="Steindorff A."/>
            <person name="Ohm R."/>
            <person name="Martin F."/>
            <person name="Silar P."/>
            <person name="Natvig D."/>
            <person name="Lalanne C."/>
            <person name="Gautier V."/>
            <person name="Ament-Velasquez S.L."/>
            <person name="Kruys A."/>
            <person name="Hutchinson M.I."/>
            <person name="Powell A.J."/>
            <person name="Barry K."/>
            <person name="Miller A.N."/>
            <person name="Grigoriev I.V."/>
            <person name="Debuchy R."/>
            <person name="Gladieux P."/>
            <person name="Thoren M.H."/>
            <person name="Johannesson H."/>
        </authorList>
    </citation>
    <scope>NUCLEOTIDE SEQUENCE</scope>
    <source>
        <strain evidence="1">CBS 955.72</strain>
    </source>
</reference>
<protein>
    <submittedName>
        <fullName evidence="1">Uncharacterized protein</fullName>
    </submittedName>
</protein>
<reference evidence="1" key="1">
    <citation type="journal article" date="2023" name="Mol. Phylogenet. Evol.">
        <title>Genome-scale phylogeny and comparative genomics of the fungal order Sordariales.</title>
        <authorList>
            <person name="Hensen N."/>
            <person name="Bonometti L."/>
            <person name="Westerberg I."/>
            <person name="Brannstrom I.O."/>
            <person name="Guillou S."/>
            <person name="Cros-Aarteil S."/>
            <person name="Calhoun S."/>
            <person name="Haridas S."/>
            <person name="Kuo A."/>
            <person name="Mondo S."/>
            <person name="Pangilinan J."/>
            <person name="Riley R."/>
            <person name="LaButti K."/>
            <person name="Andreopoulos B."/>
            <person name="Lipzen A."/>
            <person name="Chen C."/>
            <person name="Yan M."/>
            <person name="Daum C."/>
            <person name="Ng V."/>
            <person name="Clum A."/>
            <person name="Steindorff A."/>
            <person name="Ohm R.A."/>
            <person name="Martin F."/>
            <person name="Silar P."/>
            <person name="Natvig D.O."/>
            <person name="Lalanne C."/>
            <person name="Gautier V."/>
            <person name="Ament-Velasquez S.L."/>
            <person name="Kruys A."/>
            <person name="Hutchinson M.I."/>
            <person name="Powell A.J."/>
            <person name="Barry K."/>
            <person name="Miller A.N."/>
            <person name="Grigoriev I.V."/>
            <person name="Debuchy R."/>
            <person name="Gladieux P."/>
            <person name="Hiltunen Thoren M."/>
            <person name="Johannesson H."/>
        </authorList>
    </citation>
    <scope>NUCLEOTIDE SEQUENCE</scope>
    <source>
        <strain evidence="1">CBS 955.72</strain>
    </source>
</reference>
<evidence type="ECO:0000313" key="2">
    <source>
        <dbReference type="Proteomes" id="UP001275084"/>
    </source>
</evidence>
<keyword evidence="2" id="KW-1185">Reference proteome</keyword>
<name>A0AAJ0HPN7_9PEZI</name>
<sequence length="139" mass="15687">MIGPIWALRDFGNRATQMEMVEKETQPAFPTSQSIDNWPTLMIEAGDSVSLRALRMDMEWWFRASNHQVKIVLLAKLDRHGRKITLEKWVEIQPAASRLRPRTRSTTTLGPGRAQGIVITWAPGLVNTPTSHTITRGAL</sequence>
<proteinExistence type="predicted"/>
<evidence type="ECO:0000313" key="1">
    <source>
        <dbReference type="EMBL" id="KAK3359144.1"/>
    </source>
</evidence>
<comment type="caution">
    <text evidence="1">The sequence shown here is derived from an EMBL/GenBank/DDBJ whole genome shotgun (WGS) entry which is preliminary data.</text>
</comment>
<organism evidence="1 2">
    <name type="scientific">Lasiosphaeria hispida</name>
    <dbReference type="NCBI Taxonomy" id="260671"/>
    <lineage>
        <taxon>Eukaryota</taxon>
        <taxon>Fungi</taxon>
        <taxon>Dikarya</taxon>
        <taxon>Ascomycota</taxon>
        <taxon>Pezizomycotina</taxon>
        <taxon>Sordariomycetes</taxon>
        <taxon>Sordariomycetidae</taxon>
        <taxon>Sordariales</taxon>
        <taxon>Lasiosphaeriaceae</taxon>
        <taxon>Lasiosphaeria</taxon>
    </lineage>
</organism>
<accession>A0AAJ0HPN7</accession>
<dbReference type="EMBL" id="JAUIQD010000002">
    <property type="protein sequence ID" value="KAK3359144.1"/>
    <property type="molecule type" value="Genomic_DNA"/>
</dbReference>
<dbReference type="Proteomes" id="UP001275084">
    <property type="component" value="Unassembled WGS sequence"/>
</dbReference>
<dbReference type="AlphaFoldDB" id="A0AAJ0HPN7"/>
<gene>
    <name evidence="1" type="ORF">B0T25DRAFT_532079</name>
</gene>